<dbReference type="InterPro" id="IPR052016">
    <property type="entry name" value="Bact_Sigma-Reg"/>
</dbReference>
<dbReference type="Gene3D" id="3.40.50.2300">
    <property type="match status" value="1"/>
</dbReference>
<dbReference type="InterPro" id="IPR001789">
    <property type="entry name" value="Sig_transdc_resp-reg_receiver"/>
</dbReference>
<organism evidence="4 5">
    <name type="scientific">Paramagnetospirillum kuznetsovii</name>
    <dbReference type="NCBI Taxonomy" id="2053833"/>
    <lineage>
        <taxon>Bacteria</taxon>
        <taxon>Pseudomonadati</taxon>
        <taxon>Pseudomonadota</taxon>
        <taxon>Alphaproteobacteria</taxon>
        <taxon>Rhodospirillales</taxon>
        <taxon>Magnetospirillaceae</taxon>
        <taxon>Paramagnetospirillum</taxon>
    </lineage>
</organism>
<gene>
    <name evidence="4" type="ORF">CU669_06625</name>
</gene>
<keyword evidence="5" id="KW-1185">Reference proteome</keyword>
<dbReference type="GO" id="GO:0016791">
    <property type="term" value="F:phosphatase activity"/>
    <property type="evidence" value="ECO:0007669"/>
    <property type="project" value="TreeGrafter"/>
</dbReference>
<dbReference type="SUPFAM" id="SSF81606">
    <property type="entry name" value="PP2C-like"/>
    <property type="match status" value="1"/>
</dbReference>
<evidence type="ECO:0000256" key="1">
    <source>
        <dbReference type="ARBA" id="ARBA00022801"/>
    </source>
</evidence>
<sequence>MTQHDAAVGFDQCHVLVVEDNAMNRQLIAVMLEAMGVGRIEAAVDGIDGLDKVAAAPPDLIILDIMMPRMDGFEFLARLRADPIHGEIPVLVATALHEADERARAFDAGASDYVTKPIDRREFMARASVHLRSRLLVTSLRQYQSRMSRDIAAAQSMQRALLPKADRIAEIERTYGIRLASLFQSSDEVGGDLWDVIPIDEKRFGVYLADFTGHGVPAAINTFRLHLMMRKKKAGTPLDPSAVLERMNKRLLTVLQRGQLATMTCAVFDMAERKVTLSCAGAPSPIRVDGDGLTHMITEHSHPLALVAGAVYRDIDIPFRPGDAILLYSDGLSEAVDPSGELLGEEGVRLFSQRCAGDLDADVQALRDGGWRFDDDLTAVWISV</sequence>
<dbReference type="Gene3D" id="3.60.40.10">
    <property type="entry name" value="PPM-type phosphatase domain"/>
    <property type="match status" value="1"/>
</dbReference>
<dbReference type="PROSITE" id="PS50110">
    <property type="entry name" value="RESPONSE_REGULATORY"/>
    <property type="match status" value="1"/>
</dbReference>
<dbReference type="InterPro" id="IPR001932">
    <property type="entry name" value="PPM-type_phosphatase-like_dom"/>
</dbReference>
<dbReference type="Proteomes" id="UP000251075">
    <property type="component" value="Unassembled WGS sequence"/>
</dbReference>
<dbReference type="InterPro" id="IPR011006">
    <property type="entry name" value="CheY-like_superfamily"/>
</dbReference>
<dbReference type="InterPro" id="IPR036457">
    <property type="entry name" value="PPM-type-like_dom_sf"/>
</dbReference>
<dbReference type="EMBL" id="PGTO01000003">
    <property type="protein sequence ID" value="RAU23040.1"/>
    <property type="molecule type" value="Genomic_DNA"/>
</dbReference>
<evidence type="ECO:0000313" key="5">
    <source>
        <dbReference type="Proteomes" id="UP000251075"/>
    </source>
</evidence>
<reference evidence="4 5" key="1">
    <citation type="submission" date="2017-11" db="EMBL/GenBank/DDBJ databases">
        <title>Draft genome sequence of magnetotactic bacterium Magnetospirillum kuznetsovii LBB-42.</title>
        <authorList>
            <person name="Grouzdev D.S."/>
            <person name="Rysina M.S."/>
            <person name="Baslerov R.V."/>
            <person name="Koziaeva V."/>
        </authorList>
    </citation>
    <scope>NUCLEOTIDE SEQUENCE [LARGE SCALE GENOMIC DNA]</scope>
    <source>
        <strain evidence="4 5">LBB-42</strain>
    </source>
</reference>
<accession>A0A364P1A6</accession>
<dbReference type="OrthoDB" id="9811749at2"/>
<comment type="caution">
    <text evidence="4">The sequence shown here is derived from an EMBL/GenBank/DDBJ whole genome shotgun (WGS) entry which is preliminary data.</text>
</comment>
<protein>
    <submittedName>
        <fullName evidence="4">Serine/threonine protein phosphatase</fullName>
    </submittedName>
</protein>
<evidence type="ECO:0000313" key="4">
    <source>
        <dbReference type="EMBL" id="RAU23040.1"/>
    </source>
</evidence>
<feature type="modified residue" description="4-aspartylphosphate" evidence="2">
    <location>
        <position position="64"/>
    </location>
</feature>
<dbReference type="PANTHER" id="PTHR43156:SF2">
    <property type="entry name" value="STAGE II SPORULATION PROTEIN E"/>
    <property type="match status" value="1"/>
</dbReference>
<dbReference type="RefSeq" id="WP_112143022.1">
    <property type="nucleotide sequence ID" value="NZ_PGTO01000003.1"/>
</dbReference>
<dbReference type="AlphaFoldDB" id="A0A364P1A6"/>
<dbReference type="PANTHER" id="PTHR43156">
    <property type="entry name" value="STAGE II SPORULATION PROTEIN E-RELATED"/>
    <property type="match status" value="1"/>
</dbReference>
<dbReference type="Pfam" id="PF07228">
    <property type="entry name" value="SpoIIE"/>
    <property type="match status" value="1"/>
</dbReference>
<dbReference type="SUPFAM" id="SSF52172">
    <property type="entry name" value="CheY-like"/>
    <property type="match status" value="1"/>
</dbReference>
<dbReference type="SMART" id="SM00448">
    <property type="entry name" value="REC"/>
    <property type="match status" value="1"/>
</dbReference>
<name>A0A364P1A6_9PROT</name>
<evidence type="ECO:0000256" key="2">
    <source>
        <dbReference type="PROSITE-ProRule" id="PRU00169"/>
    </source>
</evidence>
<feature type="domain" description="Response regulatory" evidence="3">
    <location>
        <begin position="14"/>
        <end position="131"/>
    </location>
</feature>
<keyword evidence="2" id="KW-0597">Phosphoprotein</keyword>
<proteinExistence type="predicted"/>
<keyword evidence="1" id="KW-0378">Hydrolase</keyword>
<evidence type="ECO:0000259" key="3">
    <source>
        <dbReference type="PROSITE" id="PS50110"/>
    </source>
</evidence>
<dbReference type="Pfam" id="PF00072">
    <property type="entry name" value="Response_reg"/>
    <property type="match status" value="1"/>
</dbReference>
<dbReference type="GO" id="GO:0000160">
    <property type="term" value="P:phosphorelay signal transduction system"/>
    <property type="evidence" value="ECO:0007669"/>
    <property type="project" value="InterPro"/>
</dbReference>
<dbReference type="SMART" id="SM00331">
    <property type="entry name" value="PP2C_SIG"/>
    <property type="match status" value="1"/>
</dbReference>